<comment type="catalytic activity">
    <reaction evidence="10">
        <text>spermine + acetyl-CoA = N(1)-acetylspermine + CoA + H(+)</text>
        <dbReference type="Rhea" id="RHEA:33099"/>
        <dbReference type="ChEBI" id="CHEBI:15378"/>
        <dbReference type="ChEBI" id="CHEBI:45725"/>
        <dbReference type="ChEBI" id="CHEBI:57287"/>
        <dbReference type="ChEBI" id="CHEBI:57288"/>
        <dbReference type="ChEBI" id="CHEBI:58101"/>
        <dbReference type="EC" id="2.3.1.57"/>
    </reaction>
</comment>
<keyword evidence="9 18" id="KW-0012">Acyltransferase</keyword>
<dbReference type="NCBIfam" id="NF011709">
    <property type="entry name" value="PRK15130.1"/>
    <property type="match status" value="1"/>
</dbReference>
<dbReference type="Proteomes" id="UP000254572">
    <property type="component" value="Unassembled WGS sequence"/>
</dbReference>
<dbReference type="InterPro" id="IPR016181">
    <property type="entry name" value="Acyl_CoA_acyltransferase"/>
</dbReference>
<evidence type="ECO:0000313" key="18">
    <source>
        <dbReference type="EMBL" id="SUX17856.1"/>
    </source>
</evidence>
<evidence type="ECO:0000256" key="7">
    <source>
        <dbReference type="ARBA" id="ARBA00022723"/>
    </source>
</evidence>
<comment type="pathway">
    <text evidence="14">Amine and polyamine degradation; spermidine degradation.</text>
</comment>
<dbReference type="EC" id="2.3.1.57" evidence="4"/>
<organism evidence="18 19">
    <name type="scientific">Cardiobacterium valvarum</name>
    <dbReference type="NCBI Taxonomy" id="194702"/>
    <lineage>
        <taxon>Bacteria</taxon>
        <taxon>Pseudomonadati</taxon>
        <taxon>Pseudomonadota</taxon>
        <taxon>Gammaproteobacteria</taxon>
        <taxon>Cardiobacteriales</taxon>
        <taxon>Cardiobacteriaceae</taxon>
        <taxon>Cardiobacterium</taxon>
    </lineage>
</organism>
<evidence type="ECO:0000256" key="3">
    <source>
        <dbReference type="ARBA" id="ARBA00008694"/>
    </source>
</evidence>
<comment type="catalytic activity">
    <reaction evidence="13">
        <text>spermidine + acetyl-CoA = N(1)-acetylspermidine + CoA + H(+)</text>
        <dbReference type="Rhea" id="RHEA:28150"/>
        <dbReference type="ChEBI" id="CHEBI:15378"/>
        <dbReference type="ChEBI" id="CHEBI:57287"/>
        <dbReference type="ChEBI" id="CHEBI:57288"/>
        <dbReference type="ChEBI" id="CHEBI:57834"/>
        <dbReference type="ChEBI" id="CHEBI:58324"/>
        <dbReference type="EC" id="2.3.1.57"/>
    </reaction>
</comment>
<evidence type="ECO:0000256" key="8">
    <source>
        <dbReference type="ARBA" id="ARBA00022842"/>
    </source>
</evidence>
<accession>A0A381DXA0</accession>
<evidence type="ECO:0000256" key="14">
    <source>
        <dbReference type="ARBA" id="ARBA00060713"/>
    </source>
</evidence>
<evidence type="ECO:0000256" key="12">
    <source>
        <dbReference type="ARBA" id="ARBA00052273"/>
    </source>
</evidence>
<name>A0A381DXA0_9GAMM</name>
<comment type="catalytic activity">
    <reaction evidence="12">
        <text>an alkane-alpha,omega-diamine + acetyl-CoA = an N-acetylalkane-alpha,omega-diamine + CoA + H(+)</text>
        <dbReference type="Rhea" id="RHEA:11116"/>
        <dbReference type="Rhea" id="RHEA-COMP:9766"/>
        <dbReference type="Rhea" id="RHEA-COMP:9767"/>
        <dbReference type="ChEBI" id="CHEBI:15378"/>
        <dbReference type="ChEBI" id="CHEBI:57287"/>
        <dbReference type="ChEBI" id="CHEBI:57288"/>
        <dbReference type="ChEBI" id="CHEBI:70977"/>
        <dbReference type="ChEBI" id="CHEBI:70988"/>
        <dbReference type="EC" id="2.3.1.57"/>
    </reaction>
</comment>
<evidence type="ECO:0000256" key="1">
    <source>
        <dbReference type="ARBA" id="ARBA00004496"/>
    </source>
</evidence>
<dbReference type="AlphaFoldDB" id="A0A381DXA0"/>
<evidence type="ECO:0000256" key="15">
    <source>
        <dbReference type="ARBA" id="ARBA00073647"/>
    </source>
</evidence>
<gene>
    <name evidence="18" type="primary">speG</name>
    <name evidence="18" type="ORF">NCTC13294_00143</name>
</gene>
<evidence type="ECO:0000256" key="11">
    <source>
        <dbReference type="ARBA" id="ARBA00052230"/>
    </source>
</evidence>
<keyword evidence="6 18" id="KW-0808">Transferase</keyword>
<reference evidence="18 19" key="1">
    <citation type="submission" date="2018-06" db="EMBL/GenBank/DDBJ databases">
        <authorList>
            <consortium name="Pathogen Informatics"/>
            <person name="Doyle S."/>
        </authorList>
    </citation>
    <scope>NUCLEOTIDE SEQUENCE [LARGE SCALE GENOMIC DNA]</scope>
    <source>
        <strain evidence="18 19">NCTC13294</strain>
    </source>
</reference>
<comment type="similarity">
    <text evidence="3">Belongs to the acetyltransferase family.</text>
</comment>
<keyword evidence="5" id="KW-0963">Cytoplasm</keyword>
<dbReference type="PANTHER" id="PTHR43415">
    <property type="entry name" value="SPERMIDINE N(1)-ACETYLTRANSFERASE"/>
    <property type="match status" value="1"/>
</dbReference>
<evidence type="ECO:0000256" key="5">
    <source>
        <dbReference type="ARBA" id="ARBA00022490"/>
    </source>
</evidence>
<evidence type="ECO:0000256" key="6">
    <source>
        <dbReference type="ARBA" id="ARBA00022679"/>
    </source>
</evidence>
<dbReference type="RefSeq" id="WP_115610484.1">
    <property type="nucleotide sequence ID" value="NZ_JBHLZC010000001.1"/>
</dbReference>
<evidence type="ECO:0000313" key="19">
    <source>
        <dbReference type="Proteomes" id="UP000254572"/>
    </source>
</evidence>
<dbReference type="PANTHER" id="PTHR43415:SF6">
    <property type="entry name" value="SPERMIDINE N(1)-ACETYLTRANSFERASE"/>
    <property type="match status" value="1"/>
</dbReference>
<dbReference type="FunFam" id="3.40.630.30:FF:000007">
    <property type="entry name" value="Spermidine N(1)-acetyltransferase"/>
    <property type="match status" value="1"/>
</dbReference>
<dbReference type="GO" id="GO:0004145">
    <property type="term" value="F:diamine N-acetyltransferase activity"/>
    <property type="evidence" value="ECO:0007669"/>
    <property type="project" value="UniProtKB-EC"/>
</dbReference>
<evidence type="ECO:0000256" key="16">
    <source>
        <dbReference type="ARBA" id="ARBA00079997"/>
    </source>
</evidence>
<dbReference type="OrthoDB" id="9795206at2"/>
<dbReference type="SUPFAM" id="SSF55729">
    <property type="entry name" value="Acyl-CoA N-acyltransferases (Nat)"/>
    <property type="match status" value="1"/>
</dbReference>
<dbReference type="EMBL" id="UFUW01000001">
    <property type="protein sequence ID" value="SUX17856.1"/>
    <property type="molecule type" value="Genomic_DNA"/>
</dbReference>
<evidence type="ECO:0000256" key="2">
    <source>
        <dbReference type="ARBA" id="ARBA00004723"/>
    </source>
</evidence>
<evidence type="ECO:0000256" key="10">
    <source>
        <dbReference type="ARBA" id="ARBA00050555"/>
    </source>
</evidence>
<comment type="subcellular location">
    <subcellularLocation>
        <location evidence="1">Cytoplasm</location>
    </subcellularLocation>
</comment>
<dbReference type="GO" id="GO:0000287">
    <property type="term" value="F:magnesium ion binding"/>
    <property type="evidence" value="ECO:0007669"/>
    <property type="project" value="UniProtKB-ARBA"/>
</dbReference>
<protein>
    <recommendedName>
        <fullName evidence="15">Spermidine N(1)-acetyltransferase</fullName>
        <ecNumber evidence="4">2.3.1.57</ecNumber>
    </recommendedName>
    <alternativeName>
        <fullName evidence="16">Spermidine/spermine N(1)-acetyltransferase</fullName>
    </alternativeName>
</protein>
<evidence type="ECO:0000256" key="4">
    <source>
        <dbReference type="ARBA" id="ARBA00013209"/>
    </source>
</evidence>
<sequence length="191" mass="22591">MLNKHTDTAPPDIRLRPLERGDLYFVHRLDNNANVMRYWFEEPYETFDELTHLYDEHIRDQRERRFVIEYGPDEGGKRNNIAGLVELVEIDHIHRRAEYQIIVAPDHQGKGIATRATELALEYGFSVLNLYKIYLIVDVENAGARHVYEKIGFQAEGTLRHEFFINGQYRDVTRMCLFQHEYLQRVLTANP</sequence>
<keyword evidence="8" id="KW-0460">Magnesium</keyword>
<proteinExistence type="inferred from homology"/>
<dbReference type="InterPro" id="IPR000182">
    <property type="entry name" value="GNAT_dom"/>
</dbReference>
<evidence type="ECO:0000256" key="13">
    <source>
        <dbReference type="ARBA" id="ARBA00052368"/>
    </source>
</evidence>
<dbReference type="PROSITE" id="PS51186">
    <property type="entry name" value="GNAT"/>
    <property type="match status" value="1"/>
</dbReference>
<keyword evidence="19" id="KW-1185">Reference proteome</keyword>
<feature type="domain" description="N-acetyltransferase" evidence="17">
    <location>
        <begin position="13"/>
        <end position="171"/>
    </location>
</feature>
<evidence type="ECO:0000259" key="17">
    <source>
        <dbReference type="PROSITE" id="PS51186"/>
    </source>
</evidence>
<dbReference type="GO" id="GO:0005737">
    <property type="term" value="C:cytoplasm"/>
    <property type="evidence" value="ECO:0007669"/>
    <property type="project" value="UniProtKB-SubCell"/>
</dbReference>
<evidence type="ECO:0000256" key="9">
    <source>
        <dbReference type="ARBA" id="ARBA00023315"/>
    </source>
</evidence>
<dbReference type="Gene3D" id="3.40.630.30">
    <property type="match status" value="1"/>
</dbReference>
<comment type="catalytic activity">
    <reaction evidence="11">
        <text>spermidine + acetyl-CoA = N(8)-acetylspermidine + CoA + H(+)</text>
        <dbReference type="Rhea" id="RHEA:28270"/>
        <dbReference type="ChEBI" id="CHEBI:15378"/>
        <dbReference type="ChEBI" id="CHEBI:57287"/>
        <dbReference type="ChEBI" id="CHEBI:57288"/>
        <dbReference type="ChEBI" id="CHEBI:57834"/>
        <dbReference type="ChEBI" id="CHEBI:58535"/>
        <dbReference type="EC" id="2.3.1.57"/>
    </reaction>
</comment>
<dbReference type="CDD" id="cd04301">
    <property type="entry name" value="NAT_SF"/>
    <property type="match status" value="1"/>
</dbReference>
<comment type="pathway">
    <text evidence="2">Amine and polyamine degradation; spermine degradation.</text>
</comment>
<dbReference type="Pfam" id="PF13302">
    <property type="entry name" value="Acetyltransf_3"/>
    <property type="match status" value="1"/>
</dbReference>
<keyword evidence="7" id="KW-0479">Metal-binding</keyword>